<evidence type="ECO:0000313" key="3">
    <source>
        <dbReference type="Proteomes" id="UP000695264"/>
    </source>
</evidence>
<dbReference type="Proteomes" id="UP000695264">
    <property type="component" value="Unassembled WGS sequence"/>
</dbReference>
<organism evidence="2 3">
    <name type="scientific">Streptomyces zingiberis</name>
    <dbReference type="NCBI Taxonomy" id="2053010"/>
    <lineage>
        <taxon>Bacteria</taxon>
        <taxon>Bacillati</taxon>
        <taxon>Actinomycetota</taxon>
        <taxon>Actinomycetes</taxon>
        <taxon>Kitasatosporales</taxon>
        <taxon>Streptomycetaceae</taxon>
        <taxon>Streptomyces</taxon>
    </lineage>
</organism>
<comment type="caution">
    <text evidence="2">The sequence shown here is derived from an EMBL/GenBank/DDBJ whole genome shotgun (WGS) entry which is preliminary data.</text>
</comment>
<accession>A0ABX1BS00</accession>
<reference evidence="2 3" key="1">
    <citation type="submission" date="2020-03" db="EMBL/GenBank/DDBJ databases">
        <title>WGS of actinomycetes isolated from Thailand.</title>
        <authorList>
            <person name="Thawai C."/>
        </authorList>
    </citation>
    <scope>NUCLEOTIDE SEQUENCE [LARGE SCALE GENOMIC DNA]</scope>
    <source>
        <strain evidence="2 3">PLAI 1-29</strain>
    </source>
</reference>
<evidence type="ECO:0000313" key="2">
    <source>
        <dbReference type="EMBL" id="NJQ00497.1"/>
    </source>
</evidence>
<evidence type="ECO:0008006" key="4">
    <source>
        <dbReference type="Google" id="ProtNLM"/>
    </source>
</evidence>
<feature type="chain" id="PRO_5045578740" description="Spore-associated protein A" evidence="1">
    <location>
        <begin position="26"/>
        <end position="157"/>
    </location>
</feature>
<gene>
    <name evidence="2" type="ORF">HCK00_08080</name>
</gene>
<dbReference type="PROSITE" id="PS51257">
    <property type="entry name" value="PROKAR_LIPOPROTEIN"/>
    <property type="match status" value="1"/>
</dbReference>
<feature type="signal peptide" evidence="1">
    <location>
        <begin position="1"/>
        <end position="25"/>
    </location>
</feature>
<dbReference type="RefSeq" id="WP_168101117.1">
    <property type="nucleotide sequence ID" value="NZ_JAATEN010000005.1"/>
</dbReference>
<keyword evidence="1" id="KW-0732">Signal</keyword>
<dbReference type="EMBL" id="JAATEN010000005">
    <property type="protein sequence ID" value="NJQ00497.1"/>
    <property type="molecule type" value="Genomic_DNA"/>
</dbReference>
<evidence type="ECO:0000256" key="1">
    <source>
        <dbReference type="SAM" id="SignalP"/>
    </source>
</evidence>
<proteinExistence type="predicted"/>
<protein>
    <recommendedName>
        <fullName evidence="4">Spore-associated protein A</fullName>
    </recommendedName>
</protein>
<sequence>MKAIVAALSITAGFLILGPAPQAHAGGYGCSGSLVGSWPVPMKDVLTGGTYYRSDVKLYYDASTGWNCAALVKREGPRYGEITPMSIFLFNGRCAEDNKKNNCDDDTGHYKYYAGPVKVYGKGMCIGFVARASDGRTSQDWKGDYNGYLFISGVACR</sequence>
<keyword evidence="3" id="KW-1185">Reference proteome</keyword>
<name>A0ABX1BS00_9ACTN</name>